<evidence type="ECO:0000256" key="2">
    <source>
        <dbReference type="ARBA" id="ARBA00022723"/>
    </source>
</evidence>
<comment type="similarity">
    <text evidence="5">Belongs to the creatininase superfamily.</text>
</comment>
<dbReference type="Proteomes" id="UP000320048">
    <property type="component" value="Unassembled WGS sequence"/>
</dbReference>
<evidence type="ECO:0000313" key="6">
    <source>
        <dbReference type="EMBL" id="TMI84563.1"/>
    </source>
</evidence>
<evidence type="ECO:0000313" key="7">
    <source>
        <dbReference type="Proteomes" id="UP000320048"/>
    </source>
</evidence>
<proteinExistence type="inferred from homology"/>
<dbReference type="InterPro" id="IPR024087">
    <property type="entry name" value="Creatininase-like_sf"/>
</dbReference>
<keyword evidence="2" id="KW-0479">Metal-binding</keyword>
<evidence type="ECO:0000256" key="3">
    <source>
        <dbReference type="ARBA" id="ARBA00022801"/>
    </source>
</evidence>
<keyword evidence="3" id="KW-0378">Hydrolase</keyword>
<protein>
    <submittedName>
        <fullName evidence="6">Creatininase family protein</fullName>
    </submittedName>
</protein>
<dbReference type="GO" id="GO:0016811">
    <property type="term" value="F:hydrolase activity, acting on carbon-nitrogen (but not peptide) bonds, in linear amides"/>
    <property type="evidence" value="ECO:0007669"/>
    <property type="project" value="TreeGrafter"/>
</dbReference>
<dbReference type="InterPro" id="IPR003785">
    <property type="entry name" value="Creatininase/forma_Hydrolase"/>
</dbReference>
<dbReference type="PANTHER" id="PTHR35005">
    <property type="entry name" value="3-DEHYDRO-SCYLLO-INOSOSE HYDROLASE"/>
    <property type="match status" value="1"/>
</dbReference>
<dbReference type="GO" id="GO:0009231">
    <property type="term" value="P:riboflavin biosynthetic process"/>
    <property type="evidence" value="ECO:0007669"/>
    <property type="project" value="TreeGrafter"/>
</dbReference>
<evidence type="ECO:0000256" key="5">
    <source>
        <dbReference type="ARBA" id="ARBA00024029"/>
    </source>
</evidence>
<comment type="cofactor">
    <cofactor evidence="1">
        <name>Zn(2+)</name>
        <dbReference type="ChEBI" id="CHEBI:29105"/>
    </cofactor>
</comment>
<dbReference type="PANTHER" id="PTHR35005:SF1">
    <property type="entry name" value="2-AMINO-5-FORMYLAMINO-6-RIBOSYLAMINOPYRIMIDIN-4(3H)-ONE 5'-MONOPHOSPHATE DEFORMYLASE"/>
    <property type="match status" value="1"/>
</dbReference>
<evidence type="ECO:0000256" key="1">
    <source>
        <dbReference type="ARBA" id="ARBA00001947"/>
    </source>
</evidence>
<accession>A0A537JLY1</accession>
<sequence length="253" mass="27813">MRETVLIEEMTWPEVREAIRRGKRRVIVMLGAMEQHGPHLPIGTDTYLGYATGDRLARRLGDALVAPVVTLGYSAGHLPMAGTVSIEETTLQAVIADVCRSLARHGFREIVLLCSHGGNYRALRNALAGVRDEHRDLRISAITDFDEWLEHTTAFAAREGLDMTRLGVHAGQGETSLMLAHRPDLVQMDKACEGFTGDASIRWRSKVPPPMDTMSPTGILGDARESTAGLGETMFRERIERVAQMIEAGALAR</sequence>
<name>A0A537JLY1_9BACT</name>
<gene>
    <name evidence="6" type="ORF">E6H04_01095</name>
</gene>
<dbReference type="EMBL" id="VBAO01000025">
    <property type="protein sequence ID" value="TMI84563.1"/>
    <property type="molecule type" value="Genomic_DNA"/>
</dbReference>
<keyword evidence="4" id="KW-0862">Zinc</keyword>
<dbReference type="GO" id="GO:0046872">
    <property type="term" value="F:metal ion binding"/>
    <property type="evidence" value="ECO:0007669"/>
    <property type="project" value="UniProtKB-KW"/>
</dbReference>
<reference evidence="6 7" key="1">
    <citation type="journal article" date="2019" name="Nat. Microbiol.">
        <title>Mediterranean grassland soil C-N compound turnover is dependent on rainfall and depth, and is mediated by genomically divergent microorganisms.</title>
        <authorList>
            <person name="Diamond S."/>
            <person name="Andeer P.F."/>
            <person name="Li Z."/>
            <person name="Crits-Christoph A."/>
            <person name="Burstein D."/>
            <person name="Anantharaman K."/>
            <person name="Lane K.R."/>
            <person name="Thomas B.C."/>
            <person name="Pan C."/>
            <person name="Northen T.R."/>
            <person name="Banfield J.F."/>
        </authorList>
    </citation>
    <scope>NUCLEOTIDE SEQUENCE [LARGE SCALE GENOMIC DNA]</scope>
    <source>
        <strain evidence="6">NP_7</strain>
    </source>
</reference>
<dbReference type="Gene3D" id="3.40.50.10310">
    <property type="entry name" value="Creatininase"/>
    <property type="match status" value="1"/>
</dbReference>
<dbReference type="SUPFAM" id="SSF102215">
    <property type="entry name" value="Creatininase"/>
    <property type="match status" value="1"/>
</dbReference>
<organism evidence="6 7">
    <name type="scientific">Candidatus Segetimicrobium genomatis</name>
    <dbReference type="NCBI Taxonomy" id="2569760"/>
    <lineage>
        <taxon>Bacteria</taxon>
        <taxon>Bacillati</taxon>
        <taxon>Candidatus Sysuimicrobiota</taxon>
        <taxon>Candidatus Sysuimicrobiia</taxon>
        <taxon>Candidatus Sysuimicrobiales</taxon>
        <taxon>Candidatus Segetimicrobiaceae</taxon>
        <taxon>Candidatus Segetimicrobium</taxon>
    </lineage>
</organism>
<dbReference type="Pfam" id="PF02633">
    <property type="entry name" value="Creatininase"/>
    <property type="match status" value="1"/>
</dbReference>
<dbReference type="AlphaFoldDB" id="A0A537JLY1"/>
<comment type="caution">
    <text evidence="6">The sequence shown here is derived from an EMBL/GenBank/DDBJ whole genome shotgun (WGS) entry which is preliminary data.</text>
</comment>
<evidence type="ECO:0000256" key="4">
    <source>
        <dbReference type="ARBA" id="ARBA00022833"/>
    </source>
</evidence>